<evidence type="ECO:0000256" key="9">
    <source>
        <dbReference type="HAMAP-Rule" id="MF_00365"/>
    </source>
</evidence>
<comment type="function">
    <text evidence="9 10">The RecF protein is involved in DNA metabolism; it is required for DNA replication and normal SOS inducibility. RecF binds preferentially to single-stranded, linear DNA. It also seems to bind ATP.</text>
</comment>
<dbReference type="GO" id="GO:0000731">
    <property type="term" value="P:DNA synthesis involved in DNA repair"/>
    <property type="evidence" value="ECO:0007669"/>
    <property type="project" value="TreeGrafter"/>
</dbReference>
<dbReference type="PANTHER" id="PTHR32182">
    <property type="entry name" value="DNA REPLICATION AND REPAIR PROTEIN RECF"/>
    <property type="match status" value="1"/>
</dbReference>
<dbReference type="EMBL" id="JADIMU010000028">
    <property type="protein sequence ID" value="MBO8443004.1"/>
    <property type="molecule type" value="Genomic_DNA"/>
</dbReference>
<keyword evidence="7 9" id="KW-0067">ATP-binding</keyword>
<protein>
    <recommendedName>
        <fullName evidence="3 9">DNA replication and repair protein RecF</fullName>
    </recommendedName>
</protein>
<dbReference type="Pfam" id="PF02463">
    <property type="entry name" value="SMC_N"/>
    <property type="match status" value="1"/>
</dbReference>
<keyword evidence="9 10" id="KW-0234">DNA repair</keyword>
<dbReference type="GO" id="GO:0006302">
    <property type="term" value="P:double-strand break repair"/>
    <property type="evidence" value="ECO:0007669"/>
    <property type="project" value="TreeGrafter"/>
</dbReference>
<dbReference type="InterPro" id="IPR042174">
    <property type="entry name" value="RecF_2"/>
</dbReference>
<accession>A0A9D9EDA4</accession>
<comment type="subcellular location">
    <subcellularLocation>
        <location evidence="1 9 10">Cytoplasm</location>
    </subcellularLocation>
</comment>
<comment type="caution">
    <text evidence="12">The sequence shown here is derived from an EMBL/GenBank/DDBJ whole genome shotgun (WGS) entry which is preliminary data.</text>
</comment>
<reference evidence="12" key="2">
    <citation type="journal article" date="2021" name="PeerJ">
        <title>Extensive microbial diversity within the chicken gut microbiome revealed by metagenomics and culture.</title>
        <authorList>
            <person name="Gilroy R."/>
            <person name="Ravi A."/>
            <person name="Getino M."/>
            <person name="Pursley I."/>
            <person name="Horton D.L."/>
            <person name="Alikhan N.F."/>
            <person name="Baker D."/>
            <person name="Gharbi K."/>
            <person name="Hall N."/>
            <person name="Watson M."/>
            <person name="Adriaenssens E.M."/>
            <person name="Foster-Nyarko E."/>
            <person name="Jarju S."/>
            <person name="Secka A."/>
            <person name="Antonio M."/>
            <person name="Oren A."/>
            <person name="Chaudhuri R.R."/>
            <person name="La Ragione R."/>
            <person name="Hildebrand F."/>
            <person name="Pallen M.J."/>
        </authorList>
    </citation>
    <scope>NUCLEOTIDE SEQUENCE</scope>
    <source>
        <strain evidence="12">11167</strain>
    </source>
</reference>
<dbReference type="GO" id="GO:0005737">
    <property type="term" value="C:cytoplasm"/>
    <property type="evidence" value="ECO:0007669"/>
    <property type="project" value="UniProtKB-SubCell"/>
</dbReference>
<dbReference type="GO" id="GO:0006260">
    <property type="term" value="P:DNA replication"/>
    <property type="evidence" value="ECO:0007669"/>
    <property type="project" value="UniProtKB-UniRule"/>
</dbReference>
<dbReference type="InterPro" id="IPR027417">
    <property type="entry name" value="P-loop_NTPase"/>
</dbReference>
<dbReference type="SUPFAM" id="SSF52540">
    <property type="entry name" value="P-loop containing nucleoside triphosphate hydrolases"/>
    <property type="match status" value="1"/>
</dbReference>
<sequence length="360" mass="41821">MRFKNLKYFNFRNLANSSIDTDAENIILEGVNGQGKTNILESVYLLSYGSSFRTANVREAITFNQERMHIVGTAVDDDGQQRRIEYINQDGKRRIILDGKDVKDRKELIYTFPVIVFSHEDINFVKGEPEFRRRFFDQTFSLYNPSYLDSLRRYKTILAQRNAAIKGDQKSLMGLYDGRLAKYGLEVLREREKGVAEFNEIFPVLYRQISGTDTELVIRYQPSWKELRSEDEVTSYLESTRDRDLRLMTTSSGIHRDRFLVYDENGPFSQSGSTGQIRLASILFRLAEARFFSRMSGKEPILLVDDVLLELDSAKRGAFLQLLDHYSQAFFTFLPEEKYFSRIKESTLKYTVSGGRTEKC</sequence>
<dbReference type="GO" id="GO:0005524">
    <property type="term" value="F:ATP binding"/>
    <property type="evidence" value="ECO:0007669"/>
    <property type="project" value="UniProtKB-UniRule"/>
</dbReference>
<dbReference type="GO" id="GO:0003697">
    <property type="term" value="F:single-stranded DNA binding"/>
    <property type="evidence" value="ECO:0007669"/>
    <property type="project" value="UniProtKB-UniRule"/>
</dbReference>
<keyword evidence="5 9" id="KW-0235">DNA replication</keyword>
<evidence type="ECO:0000256" key="4">
    <source>
        <dbReference type="ARBA" id="ARBA00022490"/>
    </source>
</evidence>
<name>A0A9D9EDA4_9SPIR</name>
<evidence type="ECO:0000256" key="7">
    <source>
        <dbReference type="ARBA" id="ARBA00022840"/>
    </source>
</evidence>
<dbReference type="GO" id="GO:0009432">
    <property type="term" value="P:SOS response"/>
    <property type="evidence" value="ECO:0007669"/>
    <property type="project" value="UniProtKB-UniRule"/>
</dbReference>
<dbReference type="PROSITE" id="PS00618">
    <property type="entry name" value="RECF_2"/>
    <property type="match status" value="1"/>
</dbReference>
<organism evidence="12 13">
    <name type="scientific">Candidatus Aphodenecus pullistercoris</name>
    <dbReference type="NCBI Taxonomy" id="2840669"/>
    <lineage>
        <taxon>Bacteria</taxon>
        <taxon>Pseudomonadati</taxon>
        <taxon>Spirochaetota</taxon>
        <taxon>Spirochaetia</taxon>
        <taxon>Spirochaetales</taxon>
        <taxon>Candidatus Aphodenecus</taxon>
    </lineage>
</organism>
<evidence type="ECO:0000256" key="6">
    <source>
        <dbReference type="ARBA" id="ARBA00022741"/>
    </source>
</evidence>
<evidence type="ECO:0000313" key="13">
    <source>
        <dbReference type="Proteomes" id="UP000823633"/>
    </source>
</evidence>
<evidence type="ECO:0000256" key="1">
    <source>
        <dbReference type="ARBA" id="ARBA00004496"/>
    </source>
</evidence>
<dbReference type="InterPro" id="IPR001238">
    <property type="entry name" value="DNA-binding_RecF"/>
</dbReference>
<dbReference type="Proteomes" id="UP000823633">
    <property type="component" value="Unassembled WGS sequence"/>
</dbReference>
<dbReference type="InterPro" id="IPR018078">
    <property type="entry name" value="DNA-binding_RecF_CS"/>
</dbReference>
<evidence type="ECO:0000256" key="5">
    <source>
        <dbReference type="ARBA" id="ARBA00022705"/>
    </source>
</evidence>
<evidence type="ECO:0000256" key="10">
    <source>
        <dbReference type="RuleBase" id="RU000578"/>
    </source>
</evidence>
<keyword evidence="4 9" id="KW-0963">Cytoplasm</keyword>
<dbReference type="HAMAP" id="MF_00365">
    <property type="entry name" value="RecF"/>
    <property type="match status" value="1"/>
</dbReference>
<keyword evidence="9 10" id="KW-0742">SOS response</keyword>
<dbReference type="InterPro" id="IPR003395">
    <property type="entry name" value="RecF/RecN/SMC_N"/>
</dbReference>
<gene>
    <name evidence="9" type="primary">recF</name>
    <name evidence="12" type="ORF">IAC42_04520</name>
</gene>
<proteinExistence type="inferred from homology"/>
<dbReference type="AlphaFoldDB" id="A0A9D9EDA4"/>
<keyword evidence="6 9" id="KW-0547">Nucleotide-binding</keyword>
<feature type="binding site" evidence="9">
    <location>
        <begin position="30"/>
        <end position="37"/>
    </location>
    <ligand>
        <name>ATP</name>
        <dbReference type="ChEBI" id="CHEBI:30616"/>
    </ligand>
</feature>
<evidence type="ECO:0000256" key="3">
    <source>
        <dbReference type="ARBA" id="ARBA00020170"/>
    </source>
</evidence>
<dbReference type="PANTHER" id="PTHR32182:SF0">
    <property type="entry name" value="DNA REPLICATION AND REPAIR PROTEIN RECF"/>
    <property type="match status" value="1"/>
</dbReference>
<dbReference type="Gene3D" id="3.40.50.300">
    <property type="entry name" value="P-loop containing nucleotide triphosphate hydrolases"/>
    <property type="match status" value="1"/>
</dbReference>
<comment type="similarity">
    <text evidence="2 9 10">Belongs to the RecF family.</text>
</comment>
<reference evidence="12" key="1">
    <citation type="submission" date="2020-10" db="EMBL/GenBank/DDBJ databases">
        <authorList>
            <person name="Gilroy R."/>
        </authorList>
    </citation>
    <scope>NUCLEOTIDE SEQUENCE</scope>
    <source>
        <strain evidence="12">11167</strain>
    </source>
</reference>
<evidence type="ECO:0000313" key="12">
    <source>
        <dbReference type="EMBL" id="MBO8443004.1"/>
    </source>
</evidence>
<evidence type="ECO:0000256" key="2">
    <source>
        <dbReference type="ARBA" id="ARBA00008016"/>
    </source>
</evidence>
<keyword evidence="9 10" id="KW-0227">DNA damage</keyword>
<evidence type="ECO:0000256" key="8">
    <source>
        <dbReference type="ARBA" id="ARBA00023125"/>
    </source>
</evidence>
<keyword evidence="8 9" id="KW-0238">DNA-binding</keyword>
<dbReference type="Gene3D" id="1.20.1050.90">
    <property type="entry name" value="RecF/RecN/SMC, N-terminal domain"/>
    <property type="match status" value="1"/>
</dbReference>
<dbReference type="NCBIfam" id="TIGR00611">
    <property type="entry name" value="recf"/>
    <property type="match status" value="1"/>
</dbReference>
<evidence type="ECO:0000259" key="11">
    <source>
        <dbReference type="Pfam" id="PF02463"/>
    </source>
</evidence>
<dbReference type="PROSITE" id="PS00617">
    <property type="entry name" value="RECF_1"/>
    <property type="match status" value="1"/>
</dbReference>
<feature type="domain" description="RecF/RecN/SMC N-terminal" evidence="11">
    <location>
        <begin position="4"/>
        <end position="330"/>
    </location>
</feature>